<dbReference type="OMA" id="IWSANQI"/>
<evidence type="ECO:0000259" key="3">
    <source>
        <dbReference type="PROSITE" id="PS50209"/>
    </source>
</evidence>
<dbReference type="RefSeq" id="XP_055870566.1">
    <property type="nucleotide sequence ID" value="XM_056014591.1"/>
</dbReference>
<reference evidence="5" key="1">
    <citation type="submission" date="2025-08" db="UniProtKB">
        <authorList>
            <consortium name="RefSeq"/>
        </authorList>
    </citation>
    <scope>IDENTIFICATION</scope>
</reference>
<dbReference type="GO" id="GO:0042981">
    <property type="term" value="P:regulation of apoptotic process"/>
    <property type="evidence" value="ECO:0007669"/>
    <property type="project" value="InterPro"/>
</dbReference>
<dbReference type="InterPro" id="IPR011029">
    <property type="entry name" value="DEATH-like_dom_sf"/>
</dbReference>
<evidence type="ECO:0000256" key="1">
    <source>
        <dbReference type="SAM" id="Coils"/>
    </source>
</evidence>
<evidence type="ECO:0000256" key="2">
    <source>
        <dbReference type="SAM" id="MobiDB-lite"/>
    </source>
</evidence>
<feature type="region of interest" description="Disordered" evidence="2">
    <location>
        <begin position="649"/>
        <end position="743"/>
    </location>
</feature>
<accession>A0A9W2Z665</accession>
<keyword evidence="1" id="KW-0175">Coiled coil</keyword>
<evidence type="ECO:0000313" key="5">
    <source>
        <dbReference type="RefSeq" id="XP_055870566.1"/>
    </source>
</evidence>
<sequence length="743" mass="86246">MPKGKLKPEDEQTIRENYFLLREELDAKDLVEFLCQHKVLADNDKQRIISKKYKSERNDLLLSLILNAGSGDGFQLFMTSIEKHFKNLHSRLQDIAKQKIWSANQIKKAKEFEQEKEQYDKEKAEWIDRLKQLQETNSAQSKKIEDQDAKIQLLTDENTKLKEEIKKYKEEEQAKSREEEIQNVISNASRKETNISVKDTILKGLKEEREKILKNFTEAKKQTPPDDRIALLEKRLHQLVSVRPVKKSVTFDFDTDAMPSDSSKIYLFQEDEPLSIHAANSLLKEAHVLRELTLARENRNFALEQKLEKKDVLKDVLEKEIGVLIYEIEKLSERFRDTTENFLKEKKSLEGKLLAEENKQIMISKDLENKKNELQERLKESSELIQQIEKNFSASVLLEREKTRLEGLLVDKDNNAGQLNKKLEENSIKKIEFESVIKNLEKLSKTSSDELQKLQDERLKLTGELKVKENENNFLLREIEKLKEQAQQSRTEIKDLEKRCKDTEKERDALLEQTKLLQGSAVDKQNNMEELKNKLDKTNSQLKELTDRNKELETNSKSSGNEKLQLVGEKAQLEQQKIEQSNKILAMKKKIRHLKNMIKKLTLDIKDLENIREEAIFQQKRNEILSRELETFKSSQETKFIEIPEFVVESNTPPKSNNRRGKAVNPGGIKVNIPETPLPSPRGDVSRRDPPVWTSRPSTSSSVVSSTSPAPPMLTSATRRRQTTLTANSTQLLANEKLQKEKK</sequence>
<proteinExistence type="predicted"/>
<name>A0A9W2Z665_BIOGL</name>
<evidence type="ECO:0000313" key="4">
    <source>
        <dbReference type="Proteomes" id="UP001165740"/>
    </source>
</evidence>
<feature type="compositionally biased region" description="Basic and acidic residues" evidence="2">
    <location>
        <begin position="544"/>
        <end position="554"/>
    </location>
</feature>
<organism evidence="4 5">
    <name type="scientific">Biomphalaria glabrata</name>
    <name type="common">Bloodfluke planorb</name>
    <name type="synonym">Freshwater snail</name>
    <dbReference type="NCBI Taxonomy" id="6526"/>
    <lineage>
        <taxon>Eukaryota</taxon>
        <taxon>Metazoa</taxon>
        <taxon>Spiralia</taxon>
        <taxon>Lophotrochozoa</taxon>
        <taxon>Mollusca</taxon>
        <taxon>Gastropoda</taxon>
        <taxon>Heterobranchia</taxon>
        <taxon>Euthyneura</taxon>
        <taxon>Panpulmonata</taxon>
        <taxon>Hygrophila</taxon>
        <taxon>Lymnaeoidea</taxon>
        <taxon>Planorbidae</taxon>
        <taxon>Biomphalaria</taxon>
    </lineage>
</organism>
<dbReference type="PROSITE" id="PS50209">
    <property type="entry name" value="CARD"/>
    <property type="match status" value="1"/>
</dbReference>
<feature type="domain" description="CARD" evidence="3">
    <location>
        <begin position="6"/>
        <end position="83"/>
    </location>
</feature>
<feature type="coiled-coil region" evidence="1">
    <location>
        <begin position="102"/>
        <end position="222"/>
    </location>
</feature>
<dbReference type="InterPro" id="IPR001315">
    <property type="entry name" value="CARD"/>
</dbReference>
<dbReference type="CDD" id="cd01671">
    <property type="entry name" value="CARD"/>
    <property type="match status" value="1"/>
</dbReference>
<dbReference type="Proteomes" id="UP001165740">
    <property type="component" value="Chromosome 16"/>
</dbReference>
<feature type="compositionally biased region" description="Polar residues" evidence="2">
    <location>
        <begin position="723"/>
        <end position="733"/>
    </location>
</feature>
<protein>
    <submittedName>
        <fullName evidence="5">Myosin-6-like</fullName>
    </submittedName>
</protein>
<feature type="region of interest" description="Disordered" evidence="2">
    <location>
        <begin position="534"/>
        <end position="563"/>
    </location>
</feature>
<feature type="compositionally biased region" description="Low complexity" evidence="2">
    <location>
        <begin position="691"/>
        <end position="708"/>
    </location>
</feature>
<keyword evidence="4" id="KW-1185">Reference proteome</keyword>
<dbReference type="SUPFAM" id="SSF47986">
    <property type="entry name" value="DEATH domain"/>
    <property type="match status" value="1"/>
</dbReference>
<dbReference type="OrthoDB" id="10418954at2759"/>
<dbReference type="Gene3D" id="1.10.533.10">
    <property type="entry name" value="Death Domain, Fas"/>
    <property type="match status" value="1"/>
</dbReference>
<feature type="coiled-coil region" evidence="1">
    <location>
        <begin position="364"/>
        <end position="391"/>
    </location>
</feature>
<gene>
    <name evidence="5" type="primary">LOC106079830</name>
</gene>
<dbReference type="AlphaFoldDB" id="A0A9W2Z665"/>
<dbReference type="GeneID" id="106079830"/>